<name>A0A0A9A435_ARUDO</name>
<accession>A0A0A9A435</accession>
<dbReference type="EMBL" id="GBRH01252039">
    <property type="protein sequence ID" value="JAD45856.1"/>
    <property type="molecule type" value="Transcribed_RNA"/>
</dbReference>
<evidence type="ECO:0000313" key="1">
    <source>
        <dbReference type="EMBL" id="JAD45856.1"/>
    </source>
</evidence>
<reference evidence="1" key="2">
    <citation type="journal article" date="2015" name="Data Brief">
        <title>Shoot transcriptome of the giant reed, Arundo donax.</title>
        <authorList>
            <person name="Barrero R.A."/>
            <person name="Guerrero F.D."/>
            <person name="Moolhuijzen P."/>
            <person name="Goolsby J.A."/>
            <person name="Tidwell J."/>
            <person name="Bellgard S.E."/>
            <person name="Bellgard M.I."/>
        </authorList>
    </citation>
    <scope>NUCLEOTIDE SEQUENCE</scope>
    <source>
        <tissue evidence="1">Shoot tissue taken approximately 20 cm above the soil surface</tissue>
    </source>
</reference>
<organism evidence="1">
    <name type="scientific">Arundo donax</name>
    <name type="common">Giant reed</name>
    <name type="synonym">Donax arundinaceus</name>
    <dbReference type="NCBI Taxonomy" id="35708"/>
    <lineage>
        <taxon>Eukaryota</taxon>
        <taxon>Viridiplantae</taxon>
        <taxon>Streptophyta</taxon>
        <taxon>Embryophyta</taxon>
        <taxon>Tracheophyta</taxon>
        <taxon>Spermatophyta</taxon>
        <taxon>Magnoliopsida</taxon>
        <taxon>Liliopsida</taxon>
        <taxon>Poales</taxon>
        <taxon>Poaceae</taxon>
        <taxon>PACMAD clade</taxon>
        <taxon>Arundinoideae</taxon>
        <taxon>Arundineae</taxon>
        <taxon>Arundo</taxon>
    </lineage>
</organism>
<reference evidence="1" key="1">
    <citation type="submission" date="2014-09" db="EMBL/GenBank/DDBJ databases">
        <authorList>
            <person name="Magalhaes I.L.F."/>
            <person name="Oliveira U."/>
            <person name="Santos F.R."/>
            <person name="Vidigal T.H.D.A."/>
            <person name="Brescovit A.D."/>
            <person name="Santos A.J."/>
        </authorList>
    </citation>
    <scope>NUCLEOTIDE SEQUENCE</scope>
    <source>
        <tissue evidence="1">Shoot tissue taken approximately 20 cm above the soil surface</tissue>
    </source>
</reference>
<dbReference type="AlphaFoldDB" id="A0A0A9A435"/>
<sequence length="90" mass="10128">MHVDRRGQWPWPVTGPDGAVGECIVMDEHAEAWNGARGDGGSGGRRLHGHACWDRNCFRPSRRGYFLQDFGSDFGYVTCCSLFPYFSFPL</sequence>
<proteinExistence type="predicted"/>
<protein>
    <submittedName>
        <fullName evidence="1">Uncharacterized protein</fullName>
    </submittedName>
</protein>